<dbReference type="EMBL" id="PKPP01006892">
    <property type="protein sequence ID" value="PWA55026.1"/>
    <property type="molecule type" value="Genomic_DNA"/>
</dbReference>
<evidence type="ECO:0000313" key="4">
    <source>
        <dbReference type="EMBL" id="PWA55026.1"/>
    </source>
</evidence>
<keyword evidence="2" id="KW-0560">Oxidoreductase</keyword>
<protein>
    <submittedName>
        <fullName evidence="4">Glyceraldehyde-3-phosphate dehydrogenase</fullName>
    </submittedName>
</protein>
<evidence type="ECO:0000256" key="1">
    <source>
        <dbReference type="ARBA" id="ARBA00007406"/>
    </source>
</evidence>
<dbReference type="Proteomes" id="UP000245207">
    <property type="component" value="Unassembled WGS sequence"/>
</dbReference>
<organism evidence="4 5">
    <name type="scientific">Artemisia annua</name>
    <name type="common">Sweet wormwood</name>
    <dbReference type="NCBI Taxonomy" id="35608"/>
    <lineage>
        <taxon>Eukaryota</taxon>
        <taxon>Viridiplantae</taxon>
        <taxon>Streptophyta</taxon>
        <taxon>Embryophyta</taxon>
        <taxon>Tracheophyta</taxon>
        <taxon>Spermatophyta</taxon>
        <taxon>Magnoliopsida</taxon>
        <taxon>eudicotyledons</taxon>
        <taxon>Gunneridae</taxon>
        <taxon>Pentapetalae</taxon>
        <taxon>asterids</taxon>
        <taxon>campanulids</taxon>
        <taxon>Asterales</taxon>
        <taxon>Asteraceae</taxon>
        <taxon>Asteroideae</taxon>
        <taxon>Anthemideae</taxon>
        <taxon>Artemisiinae</taxon>
        <taxon>Artemisia</taxon>
    </lineage>
</organism>
<sequence>MPWNQQEFSPLRTKLIHISITLECGFSYRKFFITFYLFVSALGRCKEGCYLSSKCRCSHVIHDKFGIVEGLMTTINSITAIQKTVDGPSMKDWRGGRAASLNIIPSSTGTAKEEDMLALLKGDEDAEDKMIQTDISDKDLKKLLDQSDLIADGPAKADRKPDFLARYILLLLKYLPLDDNGLVYPHLLMAESKKAIPIAQHHFKHLTETMKPKNHKVTDPESKVMNLADWISEIINEIYHRGYDSVDYEIIRRFFLQSIPIGKSIKTLIAKITKAGSMPTTFYLGVYRL</sequence>
<dbReference type="AlphaFoldDB" id="A0A2U1M185"/>
<dbReference type="GO" id="GO:0006096">
    <property type="term" value="P:glycolytic process"/>
    <property type="evidence" value="ECO:0007669"/>
    <property type="project" value="TreeGrafter"/>
</dbReference>
<dbReference type="InterPro" id="IPR020829">
    <property type="entry name" value="GlycerAld_3-P_DH_cat"/>
</dbReference>
<evidence type="ECO:0000259" key="3">
    <source>
        <dbReference type="Pfam" id="PF02800"/>
    </source>
</evidence>
<evidence type="ECO:0000256" key="2">
    <source>
        <dbReference type="ARBA" id="ARBA00023002"/>
    </source>
</evidence>
<gene>
    <name evidence="4" type="ORF">CTI12_AA433980</name>
</gene>
<dbReference type="Pfam" id="PF02800">
    <property type="entry name" value="Gp_dh_C"/>
    <property type="match status" value="1"/>
</dbReference>
<dbReference type="GO" id="GO:0004365">
    <property type="term" value="F:glyceraldehyde-3-phosphate dehydrogenase (NAD+) (phosphorylating) activity"/>
    <property type="evidence" value="ECO:0007669"/>
    <property type="project" value="TreeGrafter"/>
</dbReference>
<comment type="caution">
    <text evidence="4">The sequence shown here is derived from an EMBL/GenBank/DDBJ whole genome shotgun (WGS) entry which is preliminary data.</text>
</comment>
<dbReference type="PANTHER" id="PTHR10836">
    <property type="entry name" value="GLYCERALDEHYDE 3-PHOSPHATE DEHYDROGENASE"/>
    <property type="match status" value="1"/>
</dbReference>
<name>A0A2U1M185_ARTAN</name>
<dbReference type="OrthoDB" id="9805455at2759"/>
<keyword evidence="5" id="KW-1185">Reference proteome</keyword>
<dbReference type="SUPFAM" id="SSF55347">
    <property type="entry name" value="Glyceraldehyde-3-phosphate dehydrogenase-like, C-terminal domain"/>
    <property type="match status" value="1"/>
</dbReference>
<dbReference type="InterPro" id="IPR020831">
    <property type="entry name" value="GlycerAld/Erythrose_P_DH"/>
</dbReference>
<dbReference type="STRING" id="35608.A0A2U1M185"/>
<comment type="similarity">
    <text evidence="1">Belongs to the glyceraldehyde-3-phosphate dehydrogenase family.</text>
</comment>
<feature type="domain" description="Glyceraldehyde 3-phosphate dehydrogenase catalytic" evidence="3">
    <location>
        <begin position="55"/>
        <end position="113"/>
    </location>
</feature>
<dbReference type="PANTHER" id="PTHR10836:SF132">
    <property type="entry name" value="GLYCERALDEHYDE-3-PHOSPHATE DEHYDROGENASE"/>
    <property type="match status" value="1"/>
</dbReference>
<accession>A0A2U1M185</accession>
<dbReference type="GO" id="GO:0005829">
    <property type="term" value="C:cytosol"/>
    <property type="evidence" value="ECO:0007669"/>
    <property type="project" value="TreeGrafter"/>
</dbReference>
<proteinExistence type="inferred from homology"/>
<reference evidence="4 5" key="1">
    <citation type="journal article" date="2018" name="Mol. Plant">
        <title>The genome of Artemisia annua provides insight into the evolution of Asteraceae family and artemisinin biosynthesis.</title>
        <authorList>
            <person name="Shen Q."/>
            <person name="Zhang L."/>
            <person name="Liao Z."/>
            <person name="Wang S."/>
            <person name="Yan T."/>
            <person name="Shi P."/>
            <person name="Liu M."/>
            <person name="Fu X."/>
            <person name="Pan Q."/>
            <person name="Wang Y."/>
            <person name="Lv Z."/>
            <person name="Lu X."/>
            <person name="Zhang F."/>
            <person name="Jiang W."/>
            <person name="Ma Y."/>
            <person name="Chen M."/>
            <person name="Hao X."/>
            <person name="Li L."/>
            <person name="Tang Y."/>
            <person name="Lv G."/>
            <person name="Zhou Y."/>
            <person name="Sun X."/>
            <person name="Brodelius P.E."/>
            <person name="Rose J.K.C."/>
            <person name="Tang K."/>
        </authorList>
    </citation>
    <scope>NUCLEOTIDE SEQUENCE [LARGE SCALE GENOMIC DNA]</scope>
    <source>
        <strain evidence="5">cv. Huhao1</strain>
        <tissue evidence="4">Leaf</tissue>
    </source>
</reference>
<dbReference type="Gene3D" id="3.30.360.10">
    <property type="entry name" value="Dihydrodipicolinate Reductase, domain 2"/>
    <property type="match status" value="1"/>
</dbReference>
<evidence type="ECO:0000313" key="5">
    <source>
        <dbReference type="Proteomes" id="UP000245207"/>
    </source>
</evidence>